<feature type="domain" description="Tetrahydrofolate dehydrogenase/cyclohydrolase catalytic" evidence="13">
    <location>
        <begin position="6"/>
        <end position="120"/>
    </location>
</feature>
<evidence type="ECO:0000256" key="8">
    <source>
        <dbReference type="ARBA" id="ARBA00023102"/>
    </source>
</evidence>
<dbReference type="PANTHER" id="PTHR48099:SF5">
    <property type="entry name" value="C-1-TETRAHYDROFOLATE SYNTHASE, CYTOPLASMIC"/>
    <property type="match status" value="1"/>
</dbReference>
<dbReference type="FunFam" id="3.40.50.720:FF:000094">
    <property type="entry name" value="Bifunctional protein FolD"/>
    <property type="match status" value="1"/>
</dbReference>
<dbReference type="InterPro" id="IPR020631">
    <property type="entry name" value="THF_DH/CycHdrlase_NAD-bd_dom"/>
</dbReference>
<dbReference type="NCBIfam" id="NF008058">
    <property type="entry name" value="PRK10792.1"/>
    <property type="match status" value="1"/>
</dbReference>
<dbReference type="HAMAP" id="MF_01576">
    <property type="entry name" value="THF_DHG_CYH"/>
    <property type="match status" value="1"/>
</dbReference>
<dbReference type="PRINTS" id="PR00085">
    <property type="entry name" value="THFDHDRGNASE"/>
</dbReference>
<evidence type="ECO:0000256" key="2">
    <source>
        <dbReference type="ARBA" id="ARBA00022563"/>
    </source>
</evidence>
<dbReference type="GO" id="GO:0035999">
    <property type="term" value="P:tetrahydrofolate interconversion"/>
    <property type="evidence" value="ECO:0007669"/>
    <property type="project" value="UniProtKB-UniRule"/>
</dbReference>
<comment type="catalytic activity">
    <reaction evidence="12">
        <text>(6R)-5,10-methylene-5,6,7,8-tetrahydrofolate + NADP(+) = (6R)-5,10-methenyltetrahydrofolate + NADPH</text>
        <dbReference type="Rhea" id="RHEA:22812"/>
        <dbReference type="ChEBI" id="CHEBI:15636"/>
        <dbReference type="ChEBI" id="CHEBI:57455"/>
        <dbReference type="ChEBI" id="CHEBI:57783"/>
        <dbReference type="ChEBI" id="CHEBI:58349"/>
        <dbReference type="EC" id="1.5.1.5"/>
    </reaction>
</comment>
<comment type="subunit">
    <text evidence="12">Homodimer.</text>
</comment>
<evidence type="ECO:0000256" key="12">
    <source>
        <dbReference type="HAMAP-Rule" id="MF_01576"/>
    </source>
</evidence>
<dbReference type="GO" id="GO:0009086">
    <property type="term" value="P:methionine biosynthetic process"/>
    <property type="evidence" value="ECO:0007669"/>
    <property type="project" value="UniProtKB-KW"/>
</dbReference>
<keyword evidence="10 12" id="KW-0511">Multifunctional enzyme</keyword>
<keyword evidence="7 12" id="KW-0560">Oxidoreductase</keyword>
<evidence type="ECO:0000259" key="14">
    <source>
        <dbReference type="Pfam" id="PF02882"/>
    </source>
</evidence>
<evidence type="ECO:0000256" key="10">
    <source>
        <dbReference type="ARBA" id="ARBA00023268"/>
    </source>
</evidence>
<dbReference type="KEGG" id="fhl:OE105_07160"/>
<proteinExistence type="inferred from homology"/>
<dbReference type="EMBL" id="CP106877">
    <property type="protein sequence ID" value="WAA11421.1"/>
    <property type="molecule type" value="Genomic_DNA"/>
</dbReference>
<keyword evidence="2 12" id="KW-0554">One-carbon metabolism</keyword>
<dbReference type="EC" id="3.5.4.9" evidence="12"/>
<evidence type="ECO:0000256" key="6">
    <source>
        <dbReference type="ARBA" id="ARBA00022857"/>
    </source>
</evidence>
<dbReference type="SUPFAM" id="SSF53223">
    <property type="entry name" value="Aminoacid dehydrogenase-like, N-terminal domain"/>
    <property type="match status" value="1"/>
</dbReference>
<dbReference type="GO" id="GO:0006164">
    <property type="term" value="P:purine nucleotide biosynthetic process"/>
    <property type="evidence" value="ECO:0007669"/>
    <property type="project" value="UniProtKB-KW"/>
</dbReference>
<dbReference type="EC" id="1.5.1.5" evidence="12"/>
<dbReference type="InterPro" id="IPR020630">
    <property type="entry name" value="THF_DH/CycHdrlase_cat_dom"/>
</dbReference>
<dbReference type="CDD" id="cd01080">
    <property type="entry name" value="NAD_bind_m-THF_DH_Cyclohyd"/>
    <property type="match status" value="1"/>
</dbReference>
<dbReference type="GO" id="GO:0005829">
    <property type="term" value="C:cytosol"/>
    <property type="evidence" value="ECO:0007669"/>
    <property type="project" value="TreeGrafter"/>
</dbReference>
<comment type="catalytic activity">
    <reaction evidence="11 12">
        <text>(6R)-5,10-methenyltetrahydrofolate + H2O = (6R)-10-formyltetrahydrofolate + H(+)</text>
        <dbReference type="Rhea" id="RHEA:23700"/>
        <dbReference type="ChEBI" id="CHEBI:15377"/>
        <dbReference type="ChEBI" id="CHEBI:15378"/>
        <dbReference type="ChEBI" id="CHEBI:57455"/>
        <dbReference type="ChEBI" id="CHEBI:195366"/>
        <dbReference type="EC" id="3.5.4.9"/>
    </reaction>
</comment>
<keyword evidence="6 12" id="KW-0521">NADP</keyword>
<evidence type="ECO:0000259" key="13">
    <source>
        <dbReference type="Pfam" id="PF00763"/>
    </source>
</evidence>
<dbReference type="GO" id="GO:0000105">
    <property type="term" value="P:L-histidine biosynthetic process"/>
    <property type="evidence" value="ECO:0007669"/>
    <property type="project" value="UniProtKB-KW"/>
</dbReference>
<comment type="pathway">
    <text evidence="1 12">One-carbon metabolism; tetrahydrofolate interconversion.</text>
</comment>
<dbReference type="Gene3D" id="3.40.50.720">
    <property type="entry name" value="NAD(P)-binding Rossmann-like Domain"/>
    <property type="match status" value="1"/>
</dbReference>
<evidence type="ECO:0000313" key="16">
    <source>
        <dbReference type="Proteomes" id="UP001164726"/>
    </source>
</evidence>
<reference evidence="15" key="1">
    <citation type="submission" date="2022-09" db="EMBL/GenBank/DDBJ databases">
        <title>Complete Genomes of Fervidibacillus albus and Fervidibacillus halotolerans isolated from tidal flat sediments.</title>
        <authorList>
            <person name="Kwon K.K."/>
            <person name="Yang S.-H."/>
            <person name="Park M.J."/>
            <person name="Oh H.-M."/>
        </authorList>
    </citation>
    <scope>NUCLEOTIDE SEQUENCE</scope>
    <source>
        <strain evidence="15">MEBiC13594</strain>
    </source>
</reference>
<sequence length="287" mass="31504">MHTKLIDGKEIARKKRKELEKRVIQLKGMGIYPRLAVILVGDDSASMTYVRNKQKACEEIGIESDVYHYEAETDEETILQKVEQLNQNPSVHGILVQLPLPKHIDSKKVILAIDPNKDVDGFHPINIGKRVLGERSLVPCTPLGIMVMLEEAGVSIRGKHAVIVGRSNIVGKPIGQLLLDNDATVTFCHSKTENLRKYTLQADILIVAVGKPRFIRAEDVKEGAVVFDVGINRDENGKLCGDVDTVDVLPKVSQITPVPGGVGPMTITMLLANTIQAATMNVDEFSD</sequence>
<dbReference type="PANTHER" id="PTHR48099">
    <property type="entry name" value="C-1-TETRAHYDROFOLATE SYNTHASE, CYTOPLASMIC-RELATED"/>
    <property type="match status" value="1"/>
</dbReference>
<dbReference type="Proteomes" id="UP001164726">
    <property type="component" value="Chromosome"/>
</dbReference>
<dbReference type="GO" id="GO:0004477">
    <property type="term" value="F:methenyltetrahydrofolate cyclohydrolase activity"/>
    <property type="evidence" value="ECO:0007669"/>
    <property type="project" value="UniProtKB-UniRule"/>
</dbReference>
<feature type="domain" description="Tetrahydrofolate dehydrogenase/cyclohydrolase NAD(P)-binding" evidence="14">
    <location>
        <begin position="139"/>
        <end position="280"/>
    </location>
</feature>
<evidence type="ECO:0000256" key="7">
    <source>
        <dbReference type="ARBA" id="ARBA00023002"/>
    </source>
</evidence>
<keyword evidence="16" id="KW-1185">Reference proteome</keyword>
<comment type="similarity">
    <text evidence="12">Belongs to the tetrahydrofolate dehydrogenase/cyclohydrolase family.</text>
</comment>
<keyword evidence="8 12" id="KW-0368">Histidine biosynthesis</keyword>
<keyword evidence="4 12" id="KW-0658">Purine biosynthesis</keyword>
<dbReference type="NCBIfam" id="NF010783">
    <property type="entry name" value="PRK14186.1"/>
    <property type="match status" value="1"/>
</dbReference>
<evidence type="ECO:0000256" key="11">
    <source>
        <dbReference type="ARBA" id="ARBA00036357"/>
    </source>
</evidence>
<keyword evidence="9 12" id="KW-0486">Methionine biosynthesis</keyword>
<accession>A0A9E8LXJ5</accession>
<dbReference type="AlphaFoldDB" id="A0A9E8LXJ5"/>
<evidence type="ECO:0000313" key="15">
    <source>
        <dbReference type="EMBL" id="WAA11421.1"/>
    </source>
</evidence>
<dbReference type="Gene3D" id="3.40.50.10860">
    <property type="entry name" value="Leucine Dehydrogenase, chain A, domain 1"/>
    <property type="match status" value="1"/>
</dbReference>
<dbReference type="RefSeq" id="WP_275419531.1">
    <property type="nucleotide sequence ID" value="NZ_CP106877.1"/>
</dbReference>
<organism evidence="15 16">
    <name type="scientific">Fervidibacillus halotolerans</name>
    <dbReference type="NCBI Taxonomy" id="2980027"/>
    <lineage>
        <taxon>Bacteria</taxon>
        <taxon>Bacillati</taxon>
        <taxon>Bacillota</taxon>
        <taxon>Bacilli</taxon>
        <taxon>Bacillales</taxon>
        <taxon>Bacillaceae</taxon>
        <taxon>Fervidibacillus</taxon>
    </lineage>
</organism>
<dbReference type="FunFam" id="3.40.50.10860:FF:000001">
    <property type="entry name" value="Bifunctional protein FolD"/>
    <property type="match status" value="1"/>
</dbReference>
<dbReference type="InterPro" id="IPR020867">
    <property type="entry name" value="THF_DH/CycHdrlase_CS"/>
</dbReference>
<feature type="binding site" evidence="12">
    <location>
        <begin position="165"/>
        <end position="167"/>
    </location>
    <ligand>
        <name>NADP(+)</name>
        <dbReference type="ChEBI" id="CHEBI:58349"/>
    </ligand>
</feature>
<evidence type="ECO:0000256" key="1">
    <source>
        <dbReference type="ARBA" id="ARBA00004777"/>
    </source>
</evidence>
<keyword evidence="3 12" id="KW-0028">Amino-acid biosynthesis</keyword>
<gene>
    <name evidence="12 15" type="primary">folD</name>
    <name evidence="15" type="ORF">OE105_07160</name>
</gene>
<dbReference type="InterPro" id="IPR046346">
    <property type="entry name" value="Aminoacid_DH-like_N_sf"/>
</dbReference>
<evidence type="ECO:0000256" key="4">
    <source>
        <dbReference type="ARBA" id="ARBA00022755"/>
    </source>
</evidence>
<name>A0A9E8LXJ5_9BACI</name>
<evidence type="ECO:0000256" key="5">
    <source>
        <dbReference type="ARBA" id="ARBA00022801"/>
    </source>
</evidence>
<evidence type="ECO:0000256" key="9">
    <source>
        <dbReference type="ARBA" id="ARBA00023167"/>
    </source>
</evidence>
<protein>
    <recommendedName>
        <fullName evidence="12">Bifunctional protein FolD</fullName>
    </recommendedName>
    <domain>
        <recommendedName>
            <fullName evidence="12">Methylenetetrahydrofolate dehydrogenase</fullName>
            <ecNumber evidence="12">1.5.1.5</ecNumber>
        </recommendedName>
    </domain>
    <domain>
        <recommendedName>
            <fullName evidence="12">Methenyltetrahydrofolate cyclohydrolase</fullName>
            <ecNumber evidence="12">3.5.4.9</ecNumber>
        </recommendedName>
    </domain>
</protein>
<feature type="binding site" evidence="12">
    <location>
        <position position="231"/>
    </location>
    <ligand>
        <name>NADP(+)</name>
        <dbReference type="ChEBI" id="CHEBI:58349"/>
    </ligand>
</feature>
<evidence type="ECO:0000256" key="3">
    <source>
        <dbReference type="ARBA" id="ARBA00022605"/>
    </source>
</evidence>
<dbReference type="GO" id="GO:0004488">
    <property type="term" value="F:methylenetetrahydrofolate dehydrogenase (NADP+) activity"/>
    <property type="evidence" value="ECO:0007669"/>
    <property type="project" value="UniProtKB-UniRule"/>
</dbReference>
<dbReference type="InterPro" id="IPR000672">
    <property type="entry name" value="THF_DH/CycHdrlase"/>
</dbReference>
<dbReference type="Pfam" id="PF00763">
    <property type="entry name" value="THF_DHG_CYH"/>
    <property type="match status" value="1"/>
</dbReference>
<comment type="caution">
    <text evidence="12">Lacks conserved residue(s) required for the propagation of feature annotation.</text>
</comment>
<dbReference type="Pfam" id="PF02882">
    <property type="entry name" value="THF_DHG_CYH_C"/>
    <property type="match status" value="1"/>
</dbReference>
<keyword evidence="5 12" id="KW-0378">Hydrolase</keyword>
<dbReference type="PROSITE" id="PS00767">
    <property type="entry name" value="THF_DHG_CYH_2"/>
    <property type="match status" value="1"/>
</dbReference>
<dbReference type="SUPFAM" id="SSF51735">
    <property type="entry name" value="NAD(P)-binding Rossmann-fold domains"/>
    <property type="match status" value="1"/>
</dbReference>
<comment type="function">
    <text evidence="12">Catalyzes the oxidation of 5,10-methylenetetrahydrofolate to 5,10-methenyltetrahydrofolate and then the hydrolysis of 5,10-methenyltetrahydrofolate to 10-formyltetrahydrofolate.</text>
</comment>
<dbReference type="InterPro" id="IPR036291">
    <property type="entry name" value="NAD(P)-bd_dom_sf"/>
</dbReference>